<evidence type="ECO:0000256" key="2">
    <source>
        <dbReference type="ARBA" id="ARBA00022670"/>
    </source>
</evidence>
<dbReference type="PANTHER" id="PTHR22726">
    <property type="entry name" value="METALLOENDOPEPTIDASE OMA1"/>
    <property type="match status" value="1"/>
</dbReference>
<dbReference type="GO" id="GO:0004222">
    <property type="term" value="F:metalloendopeptidase activity"/>
    <property type="evidence" value="ECO:0007669"/>
    <property type="project" value="InterPro"/>
</dbReference>
<keyword evidence="4" id="KW-0378">Hydrolase</keyword>
<dbReference type="AlphaFoldDB" id="A0A3B1CXE7"/>
<evidence type="ECO:0000313" key="10">
    <source>
        <dbReference type="EMBL" id="VAX31221.1"/>
    </source>
</evidence>
<organism evidence="10">
    <name type="scientific">hydrothermal vent metagenome</name>
    <dbReference type="NCBI Taxonomy" id="652676"/>
    <lineage>
        <taxon>unclassified sequences</taxon>
        <taxon>metagenomes</taxon>
        <taxon>ecological metagenomes</taxon>
    </lineage>
</organism>
<feature type="transmembrane region" description="Helical" evidence="7">
    <location>
        <begin position="111"/>
        <end position="128"/>
    </location>
</feature>
<comment type="cofactor">
    <cofactor evidence="1">
        <name>Zn(2+)</name>
        <dbReference type="ChEBI" id="CHEBI:29105"/>
    </cofactor>
</comment>
<accession>A0A3B1CXE7</accession>
<keyword evidence="7" id="KW-1133">Transmembrane helix</keyword>
<dbReference type="InterPro" id="IPR055518">
    <property type="entry name" value="DUF7092"/>
</dbReference>
<evidence type="ECO:0000256" key="5">
    <source>
        <dbReference type="ARBA" id="ARBA00022833"/>
    </source>
</evidence>
<dbReference type="GO" id="GO:0046872">
    <property type="term" value="F:metal ion binding"/>
    <property type="evidence" value="ECO:0007669"/>
    <property type="project" value="UniProtKB-KW"/>
</dbReference>
<protein>
    <submittedName>
        <fullName evidence="10">Uncharacterized protein</fullName>
    </submittedName>
</protein>
<dbReference type="Pfam" id="PF01435">
    <property type="entry name" value="Peptidase_M48"/>
    <property type="match status" value="1"/>
</dbReference>
<dbReference type="CDD" id="cd07332">
    <property type="entry name" value="M48C_Oma1_like"/>
    <property type="match status" value="1"/>
</dbReference>
<evidence type="ECO:0000256" key="6">
    <source>
        <dbReference type="ARBA" id="ARBA00023049"/>
    </source>
</evidence>
<evidence type="ECO:0000259" key="8">
    <source>
        <dbReference type="Pfam" id="PF01435"/>
    </source>
</evidence>
<keyword evidence="7" id="KW-0472">Membrane</keyword>
<evidence type="ECO:0000256" key="7">
    <source>
        <dbReference type="SAM" id="Phobius"/>
    </source>
</evidence>
<keyword evidence="2" id="KW-0645">Protease</keyword>
<dbReference type="Pfam" id="PF23368">
    <property type="entry name" value="DUF7092"/>
    <property type="match status" value="1"/>
</dbReference>
<feature type="domain" description="DUF7092" evidence="9">
    <location>
        <begin position="8"/>
        <end position="60"/>
    </location>
</feature>
<reference evidence="10" key="1">
    <citation type="submission" date="2018-06" db="EMBL/GenBank/DDBJ databases">
        <authorList>
            <person name="Zhirakovskaya E."/>
        </authorList>
    </citation>
    <scope>NUCLEOTIDE SEQUENCE</scope>
</reference>
<dbReference type="GO" id="GO:0016020">
    <property type="term" value="C:membrane"/>
    <property type="evidence" value="ECO:0007669"/>
    <property type="project" value="TreeGrafter"/>
</dbReference>
<keyword evidence="3" id="KW-0479">Metal-binding</keyword>
<evidence type="ECO:0000256" key="4">
    <source>
        <dbReference type="ARBA" id="ARBA00022801"/>
    </source>
</evidence>
<proteinExistence type="predicted"/>
<dbReference type="EMBL" id="UOGG01000146">
    <property type="protein sequence ID" value="VAX31221.1"/>
    <property type="molecule type" value="Genomic_DNA"/>
</dbReference>
<dbReference type="Gene3D" id="3.30.2010.10">
    <property type="entry name" value="Metalloproteases ('zincins'), catalytic domain"/>
    <property type="match status" value="1"/>
</dbReference>
<keyword evidence="5" id="KW-0862">Zinc</keyword>
<feature type="domain" description="Peptidase M48" evidence="8">
    <location>
        <begin position="172"/>
        <end position="362"/>
    </location>
</feature>
<keyword evidence="7" id="KW-0812">Transmembrane</keyword>
<name>A0A3B1CXE7_9ZZZZ</name>
<gene>
    <name evidence="10" type="ORF">MNBD_NITROSPINAE05-1217</name>
</gene>
<dbReference type="PANTHER" id="PTHR22726:SF1">
    <property type="entry name" value="METALLOENDOPEPTIDASE OMA1, MITOCHONDRIAL"/>
    <property type="match status" value="1"/>
</dbReference>
<dbReference type="InterPro" id="IPR001915">
    <property type="entry name" value="Peptidase_M48"/>
</dbReference>
<evidence type="ECO:0000259" key="9">
    <source>
        <dbReference type="Pfam" id="PF23368"/>
    </source>
</evidence>
<evidence type="ECO:0000256" key="3">
    <source>
        <dbReference type="ARBA" id="ARBA00022723"/>
    </source>
</evidence>
<dbReference type="InterPro" id="IPR051156">
    <property type="entry name" value="Mito/Outer_Membr_Metalloprot"/>
</dbReference>
<sequence length="398" mass="44226">MNARKLEFTGTYFDGLSARKLAVTIHLSPRQMTLSLPSSQTLAWSYKDIRRQSAATGDNPPFHLEHTGAEFKDHGQESLTVVDETFLPNLRAIASIPLDSSLKQTKQSRHFILALAVLVIPLFLYGLWQVVIPQLSDRVAMQVPVSWEEKLGQTVLDGLPKALAPIPDRAKEQALNTILDRLLATHPDQPYDIRINISPHKMVNAVALPGGEIIIFQGLLSLTETPEELAGVMAHEIQHVLLRHSTRGIIRALTSQILLTLLIGDMNGSMELALNIAGELDGLSHSRDMEREADRLGLQMILTAGIDPDGMVRMFEKLEQLDKLLITEKSTPKNTEEENSSSWTEYLSTHPAGRNRVKQLKKQVALAGKKSYTPLLSDTNWGASMHRKLHPEPDGISF</sequence>
<dbReference type="GO" id="GO:0051603">
    <property type="term" value="P:proteolysis involved in protein catabolic process"/>
    <property type="evidence" value="ECO:0007669"/>
    <property type="project" value="TreeGrafter"/>
</dbReference>
<evidence type="ECO:0000256" key="1">
    <source>
        <dbReference type="ARBA" id="ARBA00001947"/>
    </source>
</evidence>
<keyword evidence="6" id="KW-0482">Metalloprotease</keyword>